<keyword evidence="5 12" id="KW-0375">Hydrogen ion transport</keyword>
<dbReference type="EMBL" id="MHKD01000013">
    <property type="protein sequence ID" value="OGY84577.1"/>
    <property type="molecule type" value="Genomic_DNA"/>
</dbReference>
<feature type="transmembrane region" description="Helical" evidence="12">
    <location>
        <begin position="14"/>
        <end position="33"/>
    </location>
</feature>
<keyword evidence="8 12" id="KW-0472">Membrane</keyword>
<evidence type="ECO:0000256" key="11">
    <source>
        <dbReference type="ARBA" id="ARBA00037847"/>
    </source>
</evidence>
<dbReference type="InterPro" id="IPR050059">
    <property type="entry name" value="ATP_synthase_B_chain"/>
</dbReference>
<dbReference type="STRING" id="1798542.A3F54_05725"/>
<evidence type="ECO:0000256" key="1">
    <source>
        <dbReference type="ARBA" id="ARBA00005513"/>
    </source>
</evidence>
<comment type="caution">
    <text evidence="15">The sequence shown here is derived from an EMBL/GenBank/DDBJ whole genome shotgun (WGS) entry which is preliminary data.</text>
</comment>
<gene>
    <name evidence="12" type="primary">atpF</name>
    <name evidence="15" type="ORF">A3F54_05725</name>
</gene>
<evidence type="ECO:0000313" key="16">
    <source>
        <dbReference type="Proteomes" id="UP000176952"/>
    </source>
</evidence>
<dbReference type="GO" id="GO:0045259">
    <property type="term" value="C:proton-transporting ATP synthase complex"/>
    <property type="evidence" value="ECO:0007669"/>
    <property type="project" value="UniProtKB-KW"/>
</dbReference>
<keyword evidence="9 12" id="KW-0066">ATP synthesis</keyword>
<keyword evidence="3 12" id="KW-0138">CF(0)</keyword>
<reference evidence="15 16" key="1">
    <citation type="journal article" date="2016" name="Nat. Commun.">
        <title>Thousands of microbial genomes shed light on interconnected biogeochemical processes in an aquifer system.</title>
        <authorList>
            <person name="Anantharaman K."/>
            <person name="Brown C.T."/>
            <person name="Hug L.A."/>
            <person name="Sharon I."/>
            <person name="Castelle C.J."/>
            <person name="Probst A.J."/>
            <person name="Thomas B.C."/>
            <person name="Singh A."/>
            <person name="Wilkins M.J."/>
            <person name="Karaoz U."/>
            <person name="Brodie E.L."/>
            <person name="Williams K.H."/>
            <person name="Hubbard S.S."/>
            <person name="Banfield J.F."/>
        </authorList>
    </citation>
    <scope>NUCLEOTIDE SEQUENCE [LARGE SCALE GENOMIC DNA]</scope>
</reference>
<dbReference type="InterPro" id="IPR005864">
    <property type="entry name" value="ATP_synth_F0_bsu_bac"/>
</dbReference>
<protein>
    <recommendedName>
        <fullName evidence="12">ATP synthase subunit b</fullName>
    </recommendedName>
    <alternativeName>
        <fullName evidence="12">ATP synthase F(0) sector subunit b</fullName>
    </alternativeName>
    <alternativeName>
        <fullName evidence="12">ATPase subunit I</fullName>
    </alternativeName>
    <alternativeName>
        <fullName evidence="12">F-type ATPase subunit b</fullName>
        <shortName evidence="12">F-ATPase subunit b</shortName>
    </alternativeName>
</protein>
<feature type="coiled-coil region" evidence="14">
    <location>
        <begin position="37"/>
        <end position="74"/>
    </location>
</feature>
<accession>A0A1G2B8N4</accession>
<dbReference type="PANTHER" id="PTHR33445:SF2">
    <property type="entry name" value="ATP SYNTHASE SUBUNIT B', CHLOROPLASTIC"/>
    <property type="match status" value="1"/>
</dbReference>
<dbReference type="CDD" id="cd06503">
    <property type="entry name" value="ATP-synt_Fo_b"/>
    <property type="match status" value="1"/>
</dbReference>
<name>A0A1G2B8N4_9BACT</name>
<comment type="subcellular location">
    <subcellularLocation>
        <location evidence="12">Cell membrane</location>
        <topology evidence="12">Single-pass membrane protein</topology>
    </subcellularLocation>
    <subcellularLocation>
        <location evidence="11">Endomembrane system</location>
        <topology evidence="11">Single-pass membrane protein</topology>
    </subcellularLocation>
</comment>
<dbReference type="InterPro" id="IPR002146">
    <property type="entry name" value="ATP_synth_b/b'su_bac/chlpt"/>
</dbReference>
<keyword evidence="12" id="KW-1003">Cell membrane</keyword>
<proteinExistence type="inferred from homology"/>
<comment type="subunit">
    <text evidence="12">F-type ATPases have 2 components, F(1) - the catalytic core - and F(0) - the membrane proton channel. F(1) has five subunits: alpha(3), beta(3), gamma(1), delta(1), epsilon(1). F(0) has three main subunits: a(1), b(2) and c(10-14). The alpha and beta chains form an alternating ring which encloses part of the gamma chain. F(1) is attached to F(0) by a central stalk formed by the gamma and epsilon chains, while a peripheral stalk is formed by the delta and b chains.</text>
</comment>
<dbReference type="HAMAP" id="MF_01398">
    <property type="entry name" value="ATP_synth_b_bprime"/>
    <property type="match status" value="1"/>
</dbReference>
<evidence type="ECO:0000256" key="7">
    <source>
        <dbReference type="ARBA" id="ARBA00023065"/>
    </source>
</evidence>
<evidence type="ECO:0000313" key="15">
    <source>
        <dbReference type="EMBL" id="OGY84577.1"/>
    </source>
</evidence>
<evidence type="ECO:0000256" key="4">
    <source>
        <dbReference type="ARBA" id="ARBA00022692"/>
    </source>
</evidence>
<evidence type="ECO:0000256" key="2">
    <source>
        <dbReference type="ARBA" id="ARBA00022448"/>
    </source>
</evidence>
<keyword evidence="6 12" id="KW-1133">Transmembrane helix</keyword>
<evidence type="ECO:0000256" key="10">
    <source>
        <dbReference type="ARBA" id="ARBA00025198"/>
    </source>
</evidence>
<keyword evidence="7 12" id="KW-0406">Ion transport</keyword>
<evidence type="ECO:0000256" key="9">
    <source>
        <dbReference type="ARBA" id="ARBA00023310"/>
    </source>
</evidence>
<dbReference type="NCBIfam" id="TIGR01144">
    <property type="entry name" value="ATP_synt_b"/>
    <property type="match status" value="1"/>
</dbReference>
<dbReference type="AlphaFoldDB" id="A0A1G2B8N4"/>
<dbReference type="GO" id="GO:0046933">
    <property type="term" value="F:proton-transporting ATP synthase activity, rotational mechanism"/>
    <property type="evidence" value="ECO:0007669"/>
    <property type="project" value="UniProtKB-UniRule"/>
</dbReference>
<evidence type="ECO:0000256" key="6">
    <source>
        <dbReference type="ARBA" id="ARBA00022989"/>
    </source>
</evidence>
<keyword evidence="14" id="KW-0175">Coiled coil</keyword>
<comment type="similarity">
    <text evidence="1 12 13">Belongs to the ATPase B chain family.</text>
</comment>
<keyword evidence="2 12" id="KW-0813">Transport</keyword>
<sequence length="168" mass="19237">MELLEKFGIDWRTLIAQAVNFLIVVVVLWKFAYKPVLKLLQDRSKRVEKSIKDAEHIEKRLQKIEATQKEMIKKAEAEGQNILKAAEVQAQEQSAAAMEKTRAEVKTVVTKAKKEIQAAKDSLLQEARKDMAHLMVQALEKVVQTKAGSQDQELIEKTLQEVYSHRKQ</sequence>
<dbReference type="Pfam" id="PF00430">
    <property type="entry name" value="ATP-synt_B"/>
    <property type="match status" value="1"/>
</dbReference>
<evidence type="ECO:0000256" key="5">
    <source>
        <dbReference type="ARBA" id="ARBA00022781"/>
    </source>
</evidence>
<dbReference type="GO" id="GO:0005886">
    <property type="term" value="C:plasma membrane"/>
    <property type="evidence" value="ECO:0007669"/>
    <property type="project" value="UniProtKB-SubCell"/>
</dbReference>
<evidence type="ECO:0000256" key="14">
    <source>
        <dbReference type="SAM" id="Coils"/>
    </source>
</evidence>
<comment type="function">
    <text evidence="10 12">F(1)F(0) ATP synthase produces ATP from ADP in the presence of a proton or sodium gradient. F-type ATPases consist of two structural domains, F(1) containing the extramembraneous catalytic core and F(0) containing the membrane proton channel, linked together by a central stalk and a peripheral stalk. During catalysis, ATP synthesis in the catalytic domain of F(1) is coupled via a rotary mechanism of the central stalk subunits to proton translocation.</text>
</comment>
<keyword evidence="4 12" id="KW-0812">Transmembrane</keyword>
<comment type="function">
    <text evidence="12">Component of the F(0) channel, it forms part of the peripheral stalk, linking F(1) to F(0).</text>
</comment>
<organism evidence="15 16">
    <name type="scientific">Candidatus Kerfeldbacteria bacterium RIFCSPHIGHO2_12_FULL_48_17</name>
    <dbReference type="NCBI Taxonomy" id="1798542"/>
    <lineage>
        <taxon>Bacteria</taxon>
        <taxon>Candidatus Kerfeldiibacteriota</taxon>
    </lineage>
</organism>
<dbReference type="GO" id="GO:0046961">
    <property type="term" value="F:proton-transporting ATPase activity, rotational mechanism"/>
    <property type="evidence" value="ECO:0007669"/>
    <property type="project" value="TreeGrafter"/>
</dbReference>
<dbReference type="Proteomes" id="UP000176952">
    <property type="component" value="Unassembled WGS sequence"/>
</dbReference>
<evidence type="ECO:0000256" key="12">
    <source>
        <dbReference type="HAMAP-Rule" id="MF_01398"/>
    </source>
</evidence>
<dbReference type="GO" id="GO:0012505">
    <property type="term" value="C:endomembrane system"/>
    <property type="evidence" value="ECO:0007669"/>
    <property type="project" value="UniProtKB-SubCell"/>
</dbReference>
<evidence type="ECO:0000256" key="13">
    <source>
        <dbReference type="RuleBase" id="RU003848"/>
    </source>
</evidence>
<evidence type="ECO:0000256" key="8">
    <source>
        <dbReference type="ARBA" id="ARBA00023136"/>
    </source>
</evidence>
<dbReference type="PANTHER" id="PTHR33445">
    <property type="entry name" value="ATP SYNTHASE SUBUNIT B', CHLOROPLASTIC"/>
    <property type="match status" value="1"/>
</dbReference>
<evidence type="ECO:0000256" key="3">
    <source>
        <dbReference type="ARBA" id="ARBA00022547"/>
    </source>
</evidence>